<keyword evidence="2" id="KW-0813">Transport</keyword>
<evidence type="ECO:0000313" key="5">
    <source>
        <dbReference type="EMBL" id="SDB03107.1"/>
    </source>
</evidence>
<dbReference type="PRINTS" id="PR00909">
    <property type="entry name" value="SPERMDNBNDNG"/>
</dbReference>
<dbReference type="OrthoDB" id="9769319at2"/>
<proteinExistence type="predicted"/>
<sequence length="373" mass="41977">MENVSSLHDKSAMSRQLLGIVAICWIGLLLLAGCGEQGDHRVVAQTVEVEKPRLVLYNWEEYMGEETLWKFEQATGIEVEERTYEDEEEVLGALQSGSLNADLIILSSSTAREMAGARLLSPLDMDLLPNLRHLDPQALVQDKPMNQRYHVPYLMGYTGVAVDTRHYHEPPDSWRVLWDSRLKGKMAMLNNPFEVIGAASMMLGYPLNPEMEHMEAIREALLEQKPLLVDYLHDTAIMHQLGSGDLWAAQSYSSDALRAMEENPYLQFGFPEEGCTAWVDVFVLPLMSRNPEAAHAFIDFVHTPEIMAEIASELWSATPNLAAREFMDPEVLNSPVVHPPANIMDKCYYFGNLGDPETVGLRMKLWAELLAGM</sequence>
<organism evidence="5 6">
    <name type="scientific">Desulfonatronum thiosulfatophilum</name>
    <dbReference type="NCBI Taxonomy" id="617002"/>
    <lineage>
        <taxon>Bacteria</taxon>
        <taxon>Pseudomonadati</taxon>
        <taxon>Thermodesulfobacteriota</taxon>
        <taxon>Desulfovibrionia</taxon>
        <taxon>Desulfovibrionales</taxon>
        <taxon>Desulfonatronaceae</taxon>
        <taxon>Desulfonatronum</taxon>
    </lineage>
</organism>
<dbReference type="Proteomes" id="UP000198771">
    <property type="component" value="Unassembled WGS sequence"/>
</dbReference>
<evidence type="ECO:0000256" key="3">
    <source>
        <dbReference type="ARBA" id="ARBA00022729"/>
    </source>
</evidence>
<dbReference type="GO" id="GO:0015846">
    <property type="term" value="P:polyamine transport"/>
    <property type="evidence" value="ECO:0007669"/>
    <property type="project" value="InterPro"/>
</dbReference>
<dbReference type="Pfam" id="PF13416">
    <property type="entry name" value="SBP_bac_8"/>
    <property type="match status" value="1"/>
</dbReference>
<dbReference type="InterPro" id="IPR006059">
    <property type="entry name" value="SBP"/>
</dbReference>
<evidence type="ECO:0000256" key="4">
    <source>
        <dbReference type="ARBA" id="ARBA00022764"/>
    </source>
</evidence>
<gene>
    <name evidence="5" type="ORF">SAMN05660653_00130</name>
</gene>
<keyword evidence="4" id="KW-0574">Periplasm</keyword>
<dbReference type="EMBL" id="FMXO01000001">
    <property type="protein sequence ID" value="SDB03107.1"/>
    <property type="molecule type" value="Genomic_DNA"/>
</dbReference>
<keyword evidence="6" id="KW-1185">Reference proteome</keyword>
<dbReference type="PANTHER" id="PTHR30222:SF17">
    <property type="entry name" value="SPERMIDINE_PUTRESCINE-BINDING PERIPLASMIC PROTEIN"/>
    <property type="match status" value="1"/>
</dbReference>
<dbReference type="RefSeq" id="WP_161946134.1">
    <property type="nucleotide sequence ID" value="NZ_FMXO01000001.1"/>
</dbReference>
<comment type="subcellular location">
    <subcellularLocation>
        <location evidence="1">Periplasm</location>
    </subcellularLocation>
</comment>
<dbReference type="InterPro" id="IPR001188">
    <property type="entry name" value="Sperm_putr-bd"/>
</dbReference>
<dbReference type="GO" id="GO:0019808">
    <property type="term" value="F:polyamine binding"/>
    <property type="evidence" value="ECO:0007669"/>
    <property type="project" value="InterPro"/>
</dbReference>
<dbReference type="GO" id="GO:0042597">
    <property type="term" value="C:periplasmic space"/>
    <property type="evidence" value="ECO:0007669"/>
    <property type="project" value="UniProtKB-SubCell"/>
</dbReference>
<name>A0A1G6A3U0_9BACT</name>
<dbReference type="STRING" id="617002.SAMN05660653_00130"/>
<dbReference type="CDD" id="cd13590">
    <property type="entry name" value="PBP2_PotD_PotF_like"/>
    <property type="match status" value="1"/>
</dbReference>
<evidence type="ECO:0000313" key="6">
    <source>
        <dbReference type="Proteomes" id="UP000198771"/>
    </source>
</evidence>
<dbReference type="AlphaFoldDB" id="A0A1G6A3U0"/>
<evidence type="ECO:0000256" key="2">
    <source>
        <dbReference type="ARBA" id="ARBA00022448"/>
    </source>
</evidence>
<reference evidence="5 6" key="1">
    <citation type="submission" date="2016-10" db="EMBL/GenBank/DDBJ databases">
        <authorList>
            <person name="de Groot N.N."/>
        </authorList>
    </citation>
    <scope>NUCLEOTIDE SEQUENCE [LARGE SCALE GENOMIC DNA]</scope>
    <source>
        <strain evidence="5 6">ASO4-2</strain>
    </source>
</reference>
<dbReference type="SUPFAM" id="SSF53850">
    <property type="entry name" value="Periplasmic binding protein-like II"/>
    <property type="match status" value="1"/>
</dbReference>
<keyword evidence="3" id="KW-0732">Signal</keyword>
<evidence type="ECO:0000256" key="1">
    <source>
        <dbReference type="ARBA" id="ARBA00004418"/>
    </source>
</evidence>
<protein>
    <submittedName>
        <fullName evidence="5">Spermidine/putrescine transport system substrate-binding protein</fullName>
    </submittedName>
</protein>
<dbReference type="PANTHER" id="PTHR30222">
    <property type="entry name" value="SPERMIDINE/PUTRESCINE-BINDING PERIPLASMIC PROTEIN"/>
    <property type="match status" value="1"/>
</dbReference>
<dbReference type="Gene3D" id="3.40.190.10">
    <property type="entry name" value="Periplasmic binding protein-like II"/>
    <property type="match status" value="2"/>
</dbReference>
<accession>A0A1G6A3U0</accession>